<dbReference type="Proteomes" id="UP000001362">
    <property type="component" value="Chromosome"/>
</dbReference>
<keyword evidence="1" id="KW-1133">Transmembrane helix</keyword>
<keyword evidence="1" id="KW-0472">Membrane</keyword>
<gene>
    <name evidence="2" type="ordered locus">AFE_1645</name>
</gene>
<dbReference type="PaxDb" id="243159-AFE_1645"/>
<dbReference type="HOGENOM" id="CLU_2784439_0_0_6"/>
<protein>
    <submittedName>
        <fullName evidence="2">Uncharacterized protein</fullName>
    </submittedName>
</protein>
<feature type="transmembrane region" description="Helical" evidence="1">
    <location>
        <begin position="18"/>
        <end position="37"/>
    </location>
</feature>
<dbReference type="STRING" id="243159.AFE_1645"/>
<evidence type="ECO:0000313" key="2">
    <source>
        <dbReference type="EMBL" id="ACK78739.1"/>
    </source>
</evidence>
<dbReference type="KEGG" id="afr:AFE_1645"/>
<keyword evidence="1" id="KW-0812">Transmembrane</keyword>
<accession>B7JAY4</accession>
<organism evidence="2 3">
    <name type="scientific">Acidithiobacillus ferrooxidans (strain ATCC 23270 / DSM 14882 / CIP 104768 / NCIMB 8455)</name>
    <name type="common">Ferrobacillus ferrooxidans (strain ATCC 23270)</name>
    <dbReference type="NCBI Taxonomy" id="243159"/>
    <lineage>
        <taxon>Bacteria</taxon>
        <taxon>Pseudomonadati</taxon>
        <taxon>Pseudomonadota</taxon>
        <taxon>Acidithiobacillia</taxon>
        <taxon>Acidithiobacillales</taxon>
        <taxon>Acidithiobacillaceae</taxon>
        <taxon>Acidithiobacillus</taxon>
    </lineage>
</organism>
<reference evidence="2 3" key="1">
    <citation type="journal article" date="2008" name="BMC Genomics">
        <title>Acidithiobacillus ferrooxidans metabolism: from genome sequence to industrial applications.</title>
        <authorList>
            <person name="Valdes J."/>
            <person name="Pedroso I."/>
            <person name="Quatrini R."/>
            <person name="Dodson R.J."/>
            <person name="Tettelin H."/>
            <person name="Blake R.II."/>
            <person name="Eisen J.A."/>
            <person name="Holmes D.S."/>
        </authorList>
    </citation>
    <scope>NUCLEOTIDE SEQUENCE [LARGE SCALE GENOMIC DNA]</scope>
    <source>
        <strain evidence="3">ATCC 23270 / DSM 14882 / CIP 104768 / NCIMB 8455</strain>
    </source>
</reference>
<evidence type="ECO:0000313" key="3">
    <source>
        <dbReference type="Proteomes" id="UP000001362"/>
    </source>
</evidence>
<sequence length="68" mass="7985">MALCKDLIHMYINHIKSIILWTSVMTGVDFFISGMSWPMCYTTTSTVFLLLIAFQVMNIYVFQKRKNK</sequence>
<dbReference type="AlphaFoldDB" id="B7JAY4"/>
<evidence type="ECO:0000256" key="1">
    <source>
        <dbReference type="SAM" id="Phobius"/>
    </source>
</evidence>
<dbReference type="EMBL" id="CP001219">
    <property type="protein sequence ID" value="ACK78739.1"/>
    <property type="molecule type" value="Genomic_DNA"/>
</dbReference>
<proteinExistence type="predicted"/>
<feature type="transmembrane region" description="Helical" evidence="1">
    <location>
        <begin position="43"/>
        <end position="62"/>
    </location>
</feature>
<keyword evidence="3" id="KW-1185">Reference proteome</keyword>
<name>B7JAY4_ACIF2</name>